<proteinExistence type="predicted"/>
<name>A0AA39M4E4_9BILA</name>
<dbReference type="EMBL" id="JAUCMV010000002">
    <property type="protein sequence ID" value="KAK0421246.1"/>
    <property type="molecule type" value="Genomic_DNA"/>
</dbReference>
<sequence>MASTSAESSTSQENAAKGGGRRTGKEVYVPGIPQPWKACWSEHSGCLFFFNTKTGESLWQREFDERVMAPIYGWGNPSSLQPPPTPYVPMRHQMPIQPPVMPRRGLLPAPNGAYNGPSCSVPPFFEHHQQEVQRAYVVGQNYVPRNKFGVPLPMKRNKKKKRCKSEQKAEAPKKKQESSVSCEAPVCSNETTSIPSAESASTACKCNREKENAGGTENKVIAKSPRKVKSVSPLKNVGRKRDSVASRSQSLEPVKSELNRKPVSFKIPKKLAAVGESPLKATETAERKCEDDGVIVINDVNEKAVNSEQKEKRDEHHKTEPTAATQPRLANVVLTSNEKPHSQQADIPPFPAKVVAQTTLTTECHSTSQINKTVPNMQQNTATTDVPQTPAVALVINAQPEAEKIANAYELNDAELLELSDEEAEEYDEPMDVDFDIGDFDISPDVDMEDQHELAPKKDLKCIVVFDTCSLLDNPHVMEDCVIRGVNVVIPRKVLDELDHQKTVNRNVARMSQEVHRVALDLQPTKMVIVEQREEMRSYLTPGLKNDDIIVECAKNLRDEVVRTYGDGQVDVFFVTSDCNCSLRAAAYDLKCLNSDEFLKLLKLNYPLTTTPEKQPQTNAVFR</sequence>
<dbReference type="Pfam" id="PF00397">
    <property type="entry name" value="WW"/>
    <property type="match status" value="1"/>
</dbReference>
<feature type="compositionally biased region" description="Low complexity" evidence="1">
    <location>
        <begin position="1"/>
        <end position="16"/>
    </location>
</feature>
<evidence type="ECO:0000256" key="1">
    <source>
        <dbReference type="SAM" id="MobiDB-lite"/>
    </source>
</evidence>
<dbReference type="InterPro" id="IPR001202">
    <property type="entry name" value="WW_dom"/>
</dbReference>
<dbReference type="Gene3D" id="2.20.70.10">
    <property type="match status" value="1"/>
</dbReference>
<evidence type="ECO:0000313" key="3">
    <source>
        <dbReference type="EMBL" id="KAK0421246.1"/>
    </source>
</evidence>
<reference evidence="3" key="1">
    <citation type="submission" date="2023-06" db="EMBL/GenBank/DDBJ databases">
        <title>Genomic analysis of the entomopathogenic nematode Steinernema hermaphroditum.</title>
        <authorList>
            <person name="Schwarz E.M."/>
            <person name="Heppert J.K."/>
            <person name="Baniya A."/>
            <person name="Schwartz H.T."/>
            <person name="Tan C.-H."/>
            <person name="Antoshechkin I."/>
            <person name="Sternberg P.W."/>
            <person name="Goodrich-Blair H."/>
            <person name="Dillman A.R."/>
        </authorList>
    </citation>
    <scope>NUCLEOTIDE SEQUENCE</scope>
    <source>
        <strain evidence="3">PS9179</strain>
        <tissue evidence="3">Whole animal</tissue>
    </source>
</reference>
<dbReference type="PROSITE" id="PS50020">
    <property type="entry name" value="WW_DOMAIN_2"/>
    <property type="match status" value="1"/>
</dbReference>
<dbReference type="Gene3D" id="3.40.50.1010">
    <property type="entry name" value="5'-nuclease"/>
    <property type="match status" value="1"/>
</dbReference>
<keyword evidence="4" id="KW-1185">Reference proteome</keyword>
<comment type="caution">
    <text evidence="3">The sequence shown here is derived from an EMBL/GenBank/DDBJ whole genome shotgun (WGS) entry which is preliminary data.</text>
</comment>
<feature type="compositionally biased region" description="Basic and acidic residues" evidence="1">
    <location>
        <begin position="308"/>
        <end position="320"/>
    </location>
</feature>
<feature type="region of interest" description="Disordered" evidence="1">
    <location>
        <begin position="1"/>
        <end position="26"/>
    </location>
</feature>
<feature type="region of interest" description="Disordered" evidence="1">
    <location>
        <begin position="210"/>
        <end position="256"/>
    </location>
</feature>
<feature type="compositionally biased region" description="Basic and acidic residues" evidence="1">
    <location>
        <begin position="164"/>
        <end position="177"/>
    </location>
</feature>
<evidence type="ECO:0000313" key="4">
    <source>
        <dbReference type="Proteomes" id="UP001175271"/>
    </source>
</evidence>
<dbReference type="SUPFAM" id="SSF88723">
    <property type="entry name" value="PIN domain-like"/>
    <property type="match status" value="1"/>
</dbReference>
<accession>A0AA39M4E4</accession>
<organism evidence="3 4">
    <name type="scientific">Steinernema hermaphroditum</name>
    <dbReference type="NCBI Taxonomy" id="289476"/>
    <lineage>
        <taxon>Eukaryota</taxon>
        <taxon>Metazoa</taxon>
        <taxon>Ecdysozoa</taxon>
        <taxon>Nematoda</taxon>
        <taxon>Chromadorea</taxon>
        <taxon>Rhabditida</taxon>
        <taxon>Tylenchina</taxon>
        <taxon>Panagrolaimomorpha</taxon>
        <taxon>Strongyloidoidea</taxon>
        <taxon>Steinernematidae</taxon>
        <taxon>Steinernema</taxon>
    </lineage>
</organism>
<dbReference type="CDD" id="cd00201">
    <property type="entry name" value="WW"/>
    <property type="match status" value="1"/>
</dbReference>
<dbReference type="Pfam" id="PF13638">
    <property type="entry name" value="PIN_4"/>
    <property type="match status" value="1"/>
</dbReference>
<dbReference type="InterPro" id="IPR036020">
    <property type="entry name" value="WW_dom_sf"/>
</dbReference>
<feature type="region of interest" description="Disordered" evidence="1">
    <location>
        <begin position="148"/>
        <end position="193"/>
    </location>
</feature>
<dbReference type="InterPro" id="IPR002716">
    <property type="entry name" value="PIN_dom"/>
</dbReference>
<protein>
    <recommendedName>
        <fullName evidence="2">WW domain-containing protein</fullName>
    </recommendedName>
</protein>
<gene>
    <name evidence="3" type="ORF">QR680_015135</name>
</gene>
<dbReference type="Proteomes" id="UP001175271">
    <property type="component" value="Unassembled WGS sequence"/>
</dbReference>
<dbReference type="SUPFAM" id="SSF51045">
    <property type="entry name" value="WW domain"/>
    <property type="match status" value="1"/>
</dbReference>
<feature type="region of interest" description="Disordered" evidence="1">
    <location>
        <begin position="303"/>
        <end position="326"/>
    </location>
</feature>
<evidence type="ECO:0000259" key="2">
    <source>
        <dbReference type="PROSITE" id="PS50020"/>
    </source>
</evidence>
<dbReference type="InterPro" id="IPR029060">
    <property type="entry name" value="PIN-like_dom_sf"/>
</dbReference>
<feature type="domain" description="WW" evidence="2">
    <location>
        <begin position="30"/>
        <end position="64"/>
    </location>
</feature>
<dbReference type="AlphaFoldDB" id="A0AA39M4E4"/>